<dbReference type="CDD" id="cd05509">
    <property type="entry name" value="Bromo_gcn5_like"/>
    <property type="match status" value="1"/>
</dbReference>
<dbReference type="SUPFAM" id="SSF47370">
    <property type="entry name" value="Bromodomain"/>
    <property type="match status" value="1"/>
</dbReference>
<protein>
    <recommendedName>
        <fullName evidence="3">histone acetyltransferase</fullName>
        <ecNumber evidence="3">2.3.1.48</ecNumber>
    </recommendedName>
</protein>
<dbReference type="EMBL" id="CAID01000008">
    <property type="protein sequence ID" value="CEG01463.1"/>
    <property type="molecule type" value="Genomic_DNA"/>
</dbReference>
<dbReference type="GO" id="GO:0045944">
    <property type="term" value="P:positive regulation of transcription by RNA polymerase II"/>
    <property type="evidence" value="ECO:0007669"/>
    <property type="project" value="TreeGrafter"/>
</dbReference>
<dbReference type="InParanoid" id="A0A090M8H6"/>
<dbReference type="PANTHER" id="PTHR45750">
    <property type="entry name" value="GH11602P"/>
    <property type="match status" value="1"/>
</dbReference>
<dbReference type="GeneID" id="9831577"/>
<dbReference type="CDD" id="cd04301">
    <property type="entry name" value="NAT_SF"/>
    <property type="match status" value="1"/>
</dbReference>
<gene>
    <name evidence="16" type="ORF">OT_ostta08g01940</name>
</gene>
<evidence type="ECO:0000256" key="10">
    <source>
        <dbReference type="ARBA" id="ARBA00023242"/>
    </source>
</evidence>
<organism evidence="16 17">
    <name type="scientific">Ostreococcus tauri</name>
    <name type="common">Marine green alga</name>
    <dbReference type="NCBI Taxonomy" id="70448"/>
    <lineage>
        <taxon>Eukaryota</taxon>
        <taxon>Viridiplantae</taxon>
        <taxon>Chlorophyta</taxon>
        <taxon>Mamiellophyceae</taxon>
        <taxon>Mamiellales</taxon>
        <taxon>Bathycoccaceae</taxon>
        <taxon>Ostreococcus</taxon>
    </lineage>
</organism>
<evidence type="ECO:0000256" key="5">
    <source>
        <dbReference type="ARBA" id="ARBA00022853"/>
    </source>
</evidence>
<comment type="caution">
    <text evidence="16">The sequence shown here is derived from an EMBL/GenBank/DDBJ whole genome shotgun (WGS) entry which is preliminary data.</text>
</comment>
<accession>A0A090M8H6</accession>
<keyword evidence="4" id="KW-0808">Transferase</keyword>
<dbReference type="PROSITE" id="PS00633">
    <property type="entry name" value="BROMODOMAIN_1"/>
    <property type="match status" value="1"/>
</dbReference>
<dbReference type="InterPro" id="IPR000182">
    <property type="entry name" value="GNAT_dom"/>
</dbReference>
<keyword evidence="6" id="KW-0805">Transcription regulation</keyword>
<dbReference type="Gene3D" id="1.20.920.10">
    <property type="entry name" value="Bromodomain-like"/>
    <property type="match status" value="1"/>
</dbReference>
<dbReference type="Pfam" id="PF00439">
    <property type="entry name" value="Bromodomain"/>
    <property type="match status" value="1"/>
</dbReference>
<keyword evidence="11" id="KW-0012">Acyltransferase</keyword>
<reference evidence="16 17" key="2">
    <citation type="journal article" date="2014" name="BMC Genomics">
        <title>An improved genome of the model marine alga Ostreococcus tauri unfolds by assessing Illumina de novo assemblies.</title>
        <authorList>
            <person name="Blanc-Mathieu R."/>
            <person name="Verhelst B."/>
            <person name="Derelle E."/>
            <person name="Rombauts S."/>
            <person name="Bouget F.Y."/>
            <person name="Carre I."/>
            <person name="Chateau A."/>
            <person name="Eyre-Walker A."/>
            <person name="Grimsley N."/>
            <person name="Moreau H."/>
            <person name="Piegu B."/>
            <person name="Rivals E."/>
            <person name="Schackwitz W."/>
            <person name="Van de Peer Y."/>
            <person name="Piganeau G."/>
        </authorList>
    </citation>
    <scope>NUCLEOTIDE SEQUENCE [LARGE SCALE GENOMIC DNA]</scope>
    <source>
        <strain evidence="17">OTTH 0595 / CCAP 157/2 / RCC745</strain>
    </source>
</reference>
<evidence type="ECO:0000256" key="4">
    <source>
        <dbReference type="ARBA" id="ARBA00022679"/>
    </source>
</evidence>
<dbReference type="SMART" id="SM00297">
    <property type="entry name" value="BROMO"/>
    <property type="match status" value="1"/>
</dbReference>
<sequence>MDAMTEDEPSSKRVREETPGKRVNGDASGTPERGDKAKYESDAKPSTASPTSPVRGAYATRESHLRKQERDGELKWEVITNDGVERHSKHLVALKNIFSKQLPNMPKEYIVRLVFDSRHKSMLCMKNGNVIGGITYRPFPKQRMGEIAFCAISANEQVKGYGTRLMNHIKEYAKETENMTHLITFADNNAVGYFQKQGFTKEIMMEREKWNGYIKEYDGGTIMECQLDGQVSYVDFVNQIREQRKAVEAKVREMSTAHKVYNGLKDHFKPSADGKYTPIDVKHIKGLKEAKWERTGLPKFRLVHPGCGDGLPTKENMHKFMRAIVNIVQAHADVWPFGGPVNPIEVPDYYEVVKDPLDMELIQERVASGNYYVSLEMFCADFRLMFNNCRLYNSPDTVYFKCANRLETFFESKIAAGINWKVREPPTKR</sequence>
<dbReference type="Proteomes" id="UP000009170">
    <property type="component" value="Unassembled WGS sequence"/>
</dbReference>
<keyword evidence="17" id="KW-1185">Reference proteome</keyword>
<evidence type="ECO:0000256" key="2">
    <source>
        <dbReference type="ARBA" id="ARBA00008607"/>
    </source>
</evidence>
<evidence type="ECO:0000313" key="17">
    <source>
        <dbReference type="Proteomes" id="UP000009170"/>
    </source>
</evidence>
<evidence type="ECO:0000313" key="16">
    <source>
        <dbReference type="EMBL" id="CEG01463.1"/>
    </source>
</evidence>
<dbReference type="PRINTS" id="PR00503">
    <property type="entry name" value="BROMODOMAIN"/>
</dbReference>
<dbReference type="PROSITE" id="PS51186">
    <property type="entry name" value="GNAT"/>
    <property type="match status" value="1"/>
</dbReference>
<dbReference type="PROSITE" id="PS50014">
    <property type="entry name" value="BROMODOMAIN_2"/>
    <property type="match status" value="1"/>
</dbReference>
<evidence type="ECO:0000256" key="1">
    <source>
        <dbReference type="ARBA" id="ARBA00004123"/>
    </source>
</evidence>
<keyword evidence="9" id="KW-0804">Transcription</keyword>
<dbReference type="STRING" id="70448.A0A090M8H6"/>
<reference evidence="17" key="1">
    <citation type="journal article" date="2006" name="Proc. Natl. Acad. Sci. U.S.A.">
        <title>Genome analysis of the smallest free-living eukaryote Ostreococcus tauri unveils many unique features.</title>
        <authorList>
            <person name="Derelle E."/>
            <person name="Ferraz C."/>
            <person name="Rombauts S."/>
            <person name="Rouze P."/>
            <person name="Worden A.Z."/>
            <person name="Robbens S."/>
            <person name="Partensky F."/>
            <person name="Degroeve S."/>
            <person name="Echeynie S."/>
            <person name="Cooke R."/>
            <person name="Saeys Y."/>
            <person name="Wuyts J."/>
            <person name="Jabbari K."/>
            <person name="Bowler C."/>
            <person name="Panaud O."/>
            <person name="Piegu B."/>
            <person name="Ball S.G."/>
            <person name="Ral J.-P."/>
            <person name="Bouget F.-Y."/>
            <person name="Piganeau G."/>
            <person name="De Baets B."/>
            <person name="Picard A."/>
            <person name="Delseny M."/>
            <person name="Demaille J."/>
            <person name="Van de Peer Y."/>
            <person name="Moreau H."/>
        </authorList>
    </citation>
    <scope>NUCLEOTIDE SEQUENCE [LARGE SCALE GENOMIC DNA]</scope>
    <source>
        <strain evidence="17">OTTH 0595 / CCAP 157/2 / RCC745</strain>
    </source>
</reference>
<feature type="compositionally biased region" description="Basic and acidic residues" evidence="13">
    <location>
        <begin position="32"/>
        <end position="43"/>
    </location>
</feature>
<dbReference type="KEGG" id="ota:OT_ostta08g01940"/>
<feature type="compositionally biased region" description="Basic and acidic residues" evidence="13">
    <location>
        <begin position="61"/>
        <end position="70"/>
    </location>
</feature>
<evidence type="ECO:0000256" key="7">
    <source>
        <dbReference type="ARBA" id="ARBA00023117"/>
    </source>
</evidence>
<dbReference type="Pfam" id="PF00583">
    <property type="entry name" value="Acetyltransf_1"/>
    <property type="match status" value="1"/>
</dbReference>
<dbReference type="InterPro" id="IPR036427">
    <property type="entry name" value="Bromodomain-like_sf"/>
</dbReference>
<proteinExistence type="inferred from homology"/>
<dbReference type="InterPro" id="IPR037800">
    <property type="entry name" value="GCN5"/>
</dbReference>
<keyword evidence="7 12" id="KW-0103">Bromodomain</keyword>
<keyword evidence="8" id="KW-0010">Activator</keyword>
<comment type="similarity">
    <text evidence="2">Belongs to the acetyltransferase family. GCN5 subfamily.</text>
</comment>
<dbReference type="OrthoDB" id="1937912at2759"/>
<name>A0A090M8H6_OSTTA</name>
<dbReference type="InterPro" id="IPR018359">
    <property type="entry name" value="Bromodomain_CS"/>
</dbReference>
<evidence type="ECO:0000256" key="9">
    <source>
        <dbReference type="ARBA" id="ARBA00023163"/>
    </source>
</evidence>
<feature type="region of interest" description="Disordered" evidence="13">
    <location>
        <begin position="1"/>
        <end position="70"/>
    </location>
</feature>
<evidence type="ECO:0000256" key="12">
    <source>
        <dbReference type="PROSITE-ProRule" id="PRU00035"/>
    </source>
</evidence>
<dbReference type="RefSeq" id="XP_022840971.1">
    <property type="nucleotide sequence ID" value="XM_022983565.1"/>
</dbReference>
<dbReference type="InterPro" id="IPR001487">
    <property type="entry name" value="Bromodomain"/>
</dbReference>
<dbReference type="AlphaFoldDB" id="A0A090M8H6"/>
<comment type="subcellular location">
    <subcellularLocation>
        <location evidence="1">Nucleus</location>
    </subcellularLocation>
</comment>
<dbReference type="EC" id="2.3.1.48" evidence="3"/>
<keyword evidence="5" id="KW-0156">Chromatin regulator</keyword>
<keyword evidence="10" id="KW-0539">Nucleus</keyword>
<evidence type="ECO:0000256" key="3">
    <source>
        <dbReference type="ARBA" id="ARBA00013184"/>
    </source>
</evidence>
<evidence type="ECO:0000256" key="11">
    <source>
        <dbReference type="ARBA" id="ARBA00023315"/>
    </source>
</evidence>
<evidence type="ECO:0000256" key="8">
    <source>
        <dbReference type="ARBA" id="ARBA00023159"/>
    </source>
</evidence>
<dbReference type="GO" id="GO:0000123">
    <property type="term" value="C:histone acetyltransferase complex"/>
    <property type="evidence" value="ECO:0007669"/>
    <property type="project" value="TreeGrafter"/>
</dbReference>
<feature type="domain" description="Bromo" evidence="14">
    <location>
        <begin position="329"/>
        <end position="400"/>
    </location>
</feature>
<feature type="compositionally biased region" description="Basic and acidic residues" evidence="13">
    <location>
        <begin position="9"/>
        <end position="24"/>
    </location>
</feature>
<dbReference type="SUPFAM" id="SSF55729">
    <property type="entry name" value="Acyl-CoA N-acyltransferases (Nat)"/>
    <property type="match status" value="1"/>
</dbReference>
<feature type="domain" description="N-acetyltransferase" evidence="15">
    <location>
        <begin position="79"/>
        <end position="228"/>
    </location>
</feature>
<dbReference type="GO" id="GO:0005634">
    <property type="term" value="C:nucleus"/>
    <property type="evidence" value="ECO:0007669"/>
    <property type="project" value="UniProtKB-SubCell"/>
</dbReference>
<dbReference type="FunCoup" id="A0A090M8H6">
    <property type="interactions" value="982"/>
</dbReference>
<evidence type="ECO:0000256" key="6">
    <source>
        <dbReference type="ARBA" id="ARBA00023015"/>
    </source>
</evidence>
<dbReference type="Gene3D" id="3.40.630.30">
    <property type="match status" value="1"/>
</dbReference>
<evidence type="ECO:0000259" key="14">
    <source>
        <dbReference type="PROSITE" id="PS50014"/>
    </source>
</evidence>
<dbReference type="GO" id="GO:0010484">
    <property type="term" value="F:histone H3 acetyltransferase activity"/>
    <property type="evidence" value="ECO:0007669"/>
    <property type="project" value="TreeGrafter"/>
</dbReference>
<evidence type="ECO:0000259" key="15">
    <source>
        <dbReference type="PROSITE" id="PS51186"/>
    </source>
</evidence>
<evidence type="ECO:0000256" key="13">
    <source>
        <dbReference type="SAM" id="MobiDB-lite"/>
    </source>
</evidence>
<dbReference type="PANTHER" id="PTHR45750:SF3">
    <property type="entry name" value="HISTONE ACETYLTRANSFERASE"/>
    <property type="match status" value="1"/>
</dbReference>
<dbReference type="InterPro" id="IPR016181">
    <property type="entry name" value="Acyl_CoA_acyltransferase"/>
</dbReference>